<evidence type="ECO:0000313" key="5">
    <source>
        <dbReference type="Proteomes" id="UP000026915"/>
    </source>
</evidence>
<dbReference type="Gramene" id="EOY18685">
    <property type="protein sequence ID" value="EOY18685"/>
    <property type="gene ID" value="TCM_043181"/>
</dbReference>
<dbReference type="EMBL" id="CM001888">
    <property type="protein sequence ID" value="EOY18685.1"/>
    <property type="molecule type" value="Genomic_DNA"/>
</dbReference>
<dbReference type="STRING" id="3641.A0A061FN28"/>
<evidence type="ECO:0000313" key="4">
    <source>
        <dbReference type="EMBL" id="EOY18685.1"/>
    </source>
</evidence>
<gene>
    <name evidence="4" type="ORF">TCM_043181</name>
</gene>
<dbReference type="eggNOG" id="ENOG502S10P">
    <property type="taxonomic scope" value="Eukaryota"/>
</dbReference>
<dbReference type="GO" id="GO:0009733">
    <property type="term" value="P:response to auxin"/>
    <property type="evidence" value="ECO:0007669"/>
    <property type="project" value="InterPro"/>
</dbReference>
<organism evidence="4 5">
    <name type="scientific">Theobroma cacao</name>
    <name type="common">Cacao</name>
    <name type="synonym">Cocoa</name>
    <dbReference type="NCBI Taxonomy" id="3641"/>
    <lineage>
        <taxon>Eukaryota</taxon>
        <taxon>Viridiplantae</taxon>
        <taxon>Streptophyta</taxon>
        <taxon>Embryophyta</taxon>
        <taxon>Tracheophyta</taxon>
        <taxon>Spermatophyta</taxon>
        <taxon>Magnoliopsida</taxon>
        <taxon>eudicotyledons</taxon>
        <taxon>Gunneridae</taxon>
        <taxon>Pentapetalae</taxon>
        <taxon>rosids</taxon>
        <taxon>malvids</taxon>
        <taxon>Malvales</taxon>
        <taxon>Malvaceae</taxon>
        <taxon>Byttnerioideae</taxon>
        <taxon>Theobroma</taxon>
    </lineage>
</organism>
<proteinExistence type="inferred from homology"/>
<reference evidence="4 5" key="1">
    <citation type="journal article" date="2013" name="Genome Biol.">
        <title>The genome sequence of the most widely cultivated cacao type and its use to identify candidate genes regulating pod color.</title>
        <authorList>
            <person name="Motamayor J.C."/>
            <person name="Mockaitis K."/>
            <person name="Schmutz J."/>
            <person name="Haiminen N."/>
            <person name="Iii D.L."/>
            <person name="Cornejo O."/>
            <person name="Findley S.D."/>
            <person name="Zheng P."/>
            <person name="Utro F."/>
            <person name="Royaert S."/>
            <person name="Saski C."/>
            <person name="Jenkins J."/>
            <person name="Podicheti R."/>
            <person name="Zhao M."/>
            <person name="Scheffler B.E."/>
            <person name="Stack J.C."/>
            <person name="Feltus F.A."/>
            <person name="Mustiga G.M."/>
            <person name="Amores F."/>
            <person name="Phillips W."/>
            <person name="Marelli J.P."/>
            <person name="May G.D."/>
            <person name="Shapiro H."/>
            <person name="Ma J."/>
            <person name="Bustamante C.D."/>
            <person name="Schnell R.J."/>
            <person name="Main D."/>
            <person name="Gilbert D."/>
            <person name="Parida L."/>
            <person name="Kuhn D.N."/>
        </authorList>
    </citation>
    <scope>NUCLEOTIDE SEQUENCE [LARGE SCALE GENOMIC DNA]</scope>
    <source>
        <strain evidence="5">cv. Matina 1-6</strain>
    </source>
</reference>
<comment type="similarity">
    <text evidence="1">Belongs to the ARG7 family.</text>
</comment>
<evidence type="ECO:0000256" key="2">
    <source>
        <dbReference type="ARBA" id="ARBA00022473"/>
    </source>
</evidence>
<accession>A0A061FN28</accession>
<dbReference type="OMA" id="CNECIFL"/>
<sequence length="133" mass="15289">MRAITHGTMKSKGLRKCLCKCRNVGASVLKYTIWGHIRDWSIWSCLHEEVYIPVDVPRGHLVVYVGEDCKRFVIKISLLEHPLFKALLDRAEEVFDFSASSKLCIPCDENIFTIILQCVAASQQQDQRPQFCF</sequence>
<dbReference type="PANTHER" id="PTHR31374:SF427">
    <property type="entry name" value="SMALL AUXIN-UP RNA-RELATED"/>
    <property type="match status" value="1"/>
</dbReference>
<name>A0A061FN28_THECC</name>
<dbReference type="InterPro" id="IPR003676">
    <property type="entry name" value="SAUR_fam"/>
</dbReference>
<evidence type="ECO:0000256" key="3">
    <source>
        <dbReference type="ARBA" id="ARBA00022604"/>
    </source>
</evidence>
<keyword evidence="2" id="KW-0217">Developmental protein</keyword>
<dbReference type="Pfam" id="PF02519">
    <property type="entry name" value="Auxin_inducible"/>
    <property type="match status" value="1"/>
</dbReference>
<dbReference type="Proteomes" id="UP000026915">
    <property type="component" value="Chromosome 10"/>
</dbReference>
<dbReference type="HOGENOM" id="CLU_098106_2_2_1"/>
<evidence type="ECO:0000256" key="1">
    <source>
        <dbReference type="ARBA" id="ARBA00006974"/>
    </source>
</evidence>
<dbReference type="InParanoid" id="A0A061FN28"/>
<keyword evidence="3" id="KW-0341">Growth regulation</keyword>
<dbReference type="PANTHER" id="PTHR31374">
    <property type="entry name" value="AUXIN-INDUCED PROTEIN-LIKE-RELATED"/>
    <property type="match status" value="1"/>
</dbReference>
<protein>
    <submittedName>
        <fullName evidence="4">SAUR family protein, putative</fullName>
    </submittedName>
</protein>
<dbReference type="AlphaFoldDB" id="A0A061FN28"/>
<keyword evidence="5" id="KW-1185">Reference proteome</keyword>